<dbReference type="GO" id="GO:0016757">
    <property type="term" value="F:glycosyltransferase activity"/>
    <property type="evidence" value="ECO:0007669"/>
    <property type="project" value="UniProtKB-KW"/>
</dbReference>
<dbReference type="RefSeq" id="WP_167974867.1">
    <property type="nucleotide sequence ID" value="NZ_JAAVJD010000406.1"/>
</dbReference>
<evidence type="ECO:0000259" key="3">
    <source>
        <dbReference type="Pfam" id="PF13579"/>
    </source>
</evidence>
<accession>A0A7X6I1H3</accession>
<dbReference type="AlphaFoldDB" id="A0A7X6I1H3"/>
<dbReference type="Gene3D" id="3.40.50.2000">
    <property type="entry name" value="Glycogen Phosphorylase B"/>
    <property type="match status" value="2"/>
</dbReference>
<dbReference type="GO" id="GO:1901137">
    <property type="term" value="P:carbohydrate derivative biosynthetic process"/>
    <property type="evidence" value="ECO:0007669"/>
    <property type="project" value="UniProtKB-ARBA"/>
</dbReference>
<organism evidence="4 5">
    <name type="scientific">Streptomyces lonarensis</name>
    <dbReference type="NCBI Taxonomy" id="700599"/>
    <lineage>
        <taxon>Bacteria</taxon>
        <taxon>Bacillati</taxon>
        <taxon>Actinomycetota</taxon>
        <taxon>Actinomycetes</taxon>
        <taxon>Kitasatosporales</taxon>
        <taxon>Streptomycetaceae</taxon>
        <taxon>Streptomyces</taxon>
    </lineage>
</organism>
<comment type="caution">
    <text evidence="4">The sequence shown here is derived from an EMBL/GenBank/DDBJ whole genome shotgun (WGS) entry which is preliminary data.</text>
</comment>
<sequence length="368" mass="38306">MSGIPAQSPGPRPLHVLQLLGSGGAGTGEHVRSLAAGLVARGVKVTVCAPATAERHYRFADVGARFAELPAASRTRAAWRAHTLAARADLVHAHGLRAGAVAALATRGRPVPLVLTWHVRRDAYGPTAPLRDATEAMVARASSVVLGATTELVDRARRRGARDARLAPVGLPCARTAPDDAPGSRATRSELGLGESPLLLATATLEPGQGHETLLSAAGHWRDRGAPPLLALVGEGPLRPELERRVTREHLPVRLLGDRRDGRRLLAAADIAVSAGGWDGRGLAAQEALRVGVPLVATGVGGMARLVGDAAVLVPAAEPRALADAVSGLLADPERRAALSAAGRSRAETWPTEDHTVAHVLRVYDEFA</sequence>
<dbReference type="InterPro" id="IPR028098">
    <property type="entry name" value="Glyco_trans_4-like_N"/>
</dbReference>
<dbReference type="Pfam" id="PF13579">
    <property type="entry name" value="Glyco_trans_4_4"/>
    <property type="match status" value="1"/>
</dbReference>
<dbReference type="PANTHER" id="PTHR45947:SF3">
    <property type="entry name" value="SULFOQUINOVOSYL TRANSFERASE SQD2"/>
    <property type="match status" value="1"/>
</dbReference>
<protein>
    <submittedName>
        <fullName evidence="4">Glycosyltransferase family 4 protein</fullName>
    </submittedName>
</protein>
<dbReference type="InterPro" id="IPR050194">
    <property type="entry name" value="Glycosyltransferase_grp1"/>
</dbReference>
<dbReference type="Proteomes" id="UP000578686">
    <property type="component" value="Unassembled WGS sequence"/>
</dbReference>
<name>A0A7X6I1H3_9ACTN</name>
<feature type="domain" description="Glycosyltransferase subfamily 4-like N-terminal" evidence="3">
    <location>
        <begin position="26"/>
        <end position="170"/>
    </location>
</feature>
<evidence type="ECO:0000256" key="2">
    <source>
        <dbReference type="ARBA" id="ARBA00022679"/>
    </source>
</evidence>
<keyword evidence="2 4" id="KW-0808">Transferase</keyword>
<evidence type="ECO:0000313" key="4">
    <source>
        <dbReference type="EMBL" id="NJQ08746.1"/>
    </source>
</evidence>
<evidence type="ECO:0000256" key="1">
    <source>
        <dbReference type="ARBA" id="ARBA00022676"/>
    </source>
</evidence>
<proteinExistence type="predicted"/>
<reference evidence="4 5" key="1">
    <citation type="submission" date="2020-03" db="EMBL/GenBank/DDBJ databases">
        <title>Draft genome of Streptomyces sp. ventii, isolated from the Axial Seamount in the Pacific Ocean, and resequencing of the two type strains Streptomyces lonarensis strain NCL 716 and Streptomyces bohaiensis strain 11A07.</title>
        <authorList>
            <person name="Loughran R.M."/>
            <person name="Pfannmuller K.M."/>
            <person name="Wasson B.J."/>
            <person name="Deadmond M.C."/>
            <person name="Paddock B.E."/>
            <person name="Koyack M.J."/>
            <person name="Gallegos D.A."/>
            <person name="Mitchell E.A."/>
            <person name="Ushijima B."/>
            <person name="Saw J.H."/>
            <person name="Mcphail K.L."/>
            <person name="Videau P."/>
        </authorList>
    </citation>
    <scope>NUCLEOTIDE SEQUENCE [LARGE SCALE GENOMIC DNA]</scope>
    <source>
        <strain evidence="4 5">NCL716</strain>
    </source>
</reference>
<keyword evidence="1" id="KW-0328">Glycosyltransferase</keyword>
<evidence type="ECO:0000313" key="5">
    <source>
        <dbReference type="Proteomes" id="UP000578686"/>
    </source>
</evidence>
<dbReference type="SUPFAM" id="SSF53756">
    <property type="entry name" value="UDP-Glycosyltransferase/glycogen phosphorylase"/>
    <property type="match status" value="1"/>
</dbReference>
<dbReference type="Pfam" id="PF13692">
    <property type="entry name" value="Glyco_trans_1_4"/>
    <property type="match status" value="1"/>
</dbReference>
<gene>
    <name evidence="4" type="ORF">HCN56_25055</name>
</gene>
<dbReference type="CDD" id="cd03801">
    <property type="entry name" value="GT4_PimA-like"/>
    <property type="match status" value="1"/>
</dbReference>
<keyword evidence="5" id="KW-1185">Reference proteome</keyword>
<dbReference type="EMBL" id="JAAVJD010000406">
    <property type="protein sequence ID" value="NJQ08746.1"/>
    <property type="molecule type" value="Genomic_DNA"/>
</dbReference>
<dbReference type="PANTHER" id="PTHR45947">
    <property type="entry name" value="SULFOQUINOVOSYL TRANSFERASE SQD2"/>
    <property type="match status" value="1"/>
</dbReference>